<feature type="region of interest" description="Disordered" evidence="1">
    <location>
        <begin position="84"/>
        <end position="244"/>
    </location>
</feature>
<dbReference type="AlphaFoldDB" id="A0A4P9WSN7"/>
<name>A0A4P9WSN7_9FUNG</name>
<feature type="compositionally biased region" description="Basic and acidic residues" evidence="1">
    <location>
        <begin position="160"/>
        <end position="171"/>
    </location>
</feature>
<organism evidence="2 3">
    <name type="scientific">Caulochytrium protostelioides</name>
    <dbReference type="NCBI Taxonomy" id="1555241"/>
    <lineage>
        <taxon>Eukaryota</taxon>
        <taxon>Fungi</taxon>
        <taxon>Fungi incertae sedis</taxon>
        <taxon>Chytridiomycota</taxon>
        <taxon>Chytridiomycota incertae sedis</taxon>
        <taxon>Chytridiomycetes</taxon>
        <taxon>Caulochytriales</taxon>
        <taxon>Caulochytriaceae</taxon>
        <taxon>Caulochytrium</taxon>
    </lineage>
</organism>
<protein>
    <submittedName>
        <fullName evidence="2">Uncharacterized protein</fullName>
    </submittedName>
</protein>
<dbReference type="Proteomes" id="UP000268535">
    <property type="component" value="Unassembled WGS sequence"/>
</dbReference>
<feature type="region of interest" description="Disordered" evidence="1">
    <location>
        <begin position="1"/>
        <end position="70"/>
    </location>
</feature>
<feature type="compositionally biased region" description="Basic and acidic residues" evidence="1">
    <location>
        <begin position="84"/>
        <end position="118"/>
    </location>
</feature>
<accession>A0A4P9WSN7</accession>
<feature type="compositionally biased region" description="Basic and acidic residues" evidence="1">
    <location>
        <begin position="134"/>
        <end position="150"/>
    </location>
</feature>
<gene>
    <name evidence="2" type="ORF">CAUPRSCDRAFT_12035</name>
</gene>
<feature type="compositionally biased region" description="Basic and acidic residues" evidence="1">
    <location>
        <begin position="52"/>
        <end position="65"/>
    </location>
</feature>
<sequence>MPGPDDEAQPQGGVDREEDEARDDVPEEAGNAQAVAGVAAAHAVGGEGVVDAGEHEGEDRSDGVPREASCAALQEQLAECRRRIEPAHHAIDRDRGHEGAEEQQHDDMAGDAGARVDEVEGVAADDADVLADDVQERPHEQQAAEGHVGEGRVLPGRMVGDPRHPAAELRNHALARRQQHHGGRHSDQSGRRAADRPDRRQRRPGIGIARQIEPAEGADKDRELDDDNDGDSDGAAARVAVPREPAVHALARSASDRRRCEDQLLVAGVPRDVHGEAHDRR</sequence>
<feature type="compositionally biased region" description="Low complexity" evidence="1">
    <location>
        <begin position="28"/>
        <end position="44"/>
    </location>
</feature>
<dbReference type="EMBL" id="ML010139">
    <property type="protein sequence ID" value="RKO96271.1"/>
    <property type="molecule type" value="Genomic_DNA"/>
</dbReference>
<evidence type="ECO:0000256" key="1">
    <source>
        <dbReference type="SAM" id="MobiDB-lite"/>
    </source>
</evidence>
<evidence type="ECO:0000313" key="3">
    <source>
        <dbReference type="Proteomes" id="UP000268535"/>
    </source>
</evidence>
<reference evidence="3" key="1">
    <citation type="journal article" date="2018" name="Nat. Microbiol.">
        <title>Leveraging single-cell genomics to expand the fungal tree of life.</title>
        <authorList>
            <person name="Ahrendt S.R."/>
            <person name="Quandt C.A."/>
            <person name="Ciobanu D."/>
            <person name="Clum A."/>
            <person name="Salamov A."/>
            <person name="Andreopoulos B."/>
            <person name="Cheng J.F."/>
            <person name="Woyke T."/>
            <person name="Pelin A."/>
            <person name="Henrissat B."/>
            <person name="Reynolds N.K."/>
            <person name="Benny G.L."/>
            <person name="Smith M.E."/>
            <person name="James T.Y."/>
            <person name="Grigoriev I.V."/>
        </authorList>
    </citation>
    <scope>NUCLEOTIDE SEQUENCE [LARGE SCALE GENOMIC DNA]</scope>
    <source>
        <strain evidence="3">ATCC 52028</strain>
    </source>
</reference>
<feature type="compositionally biased region" description="Basic and acidic residues" evidence="1">
    <location>
        <begin position="184"/>
        <end position="198"/>
    </location>
</feature>
<evidence type="ECO:0000313" key="2">
    <source>
        <dbReference type="EMBL" id="RKO96271.1"/>
    </source>
</evidence>
<feature type="compositionally biased region" description="Basic residues" evidence="1">
    <location>
        <begin position="173"/>
        <end position="183"/>
    </location>
</feature>
<feature type="compositionally biased region" description="Acidic residues" evidence="1">
    <location>
        <begin position="16"/>
        <end position="27"/>
    </location>
</feature>
<feature type="compositionally biased region" description="Acidic residues" evidence="1">
    <location>
        <begin position="119"/>
        <end position="133"/>
    </location>
</feature>
<proteinExistence type="predicted"/>
<feature type="compositionally biased region" description="Low complexity" evidence="1">
    <location>
        <begin position="233"/>
        <end position="244"/>
    </location>
</feature>